<evidence type="ECO:0008006" key="5">
    <source>
        <dbReference type="Google" id="ProtNLM"/>
    </source>
</evidence>
<feature type="transmembrane region" description="Helical" evidence="2">
    <location>
        <begin position="171"/>
        <end position="195"/>
    </location>
</feature>
<dbReference type="AlphaFoldDB" id="A0A9P6MXU0"/>
<dbReference type="OrthoDB" id="2372055at2759"/>
<feature type="compositionally biased region" description="Low complexity" evidence="1">
    <location>
        <begin position="121"/>
        <end position="131"/>
    </location>
</feature>
<feature type="transmembrane region" description="Helical" evidence="2">
    <location>
        <begin position="323"/>
        <end position="354"/>
    </location>
</feature>
<feature type="compositionally biased region" description="Polar residues" evidence="1">
    <location>
        <begin position="8"/>
        <end position="38"/>
    </location>
</feature>
<reference evidence="3" key="1">
    <citation type="journal article" date="2020" name="Fungal Divers.">
        <title>Resolving the Mortierellaceae phylogeny through synthesis of multi-gene phylogenetics and phylogenomics.</title>
        <authorList>
            <person name="Vandepol N."/>
            <person name="Liber J."/>
            <person name="Desiro A."/>
            <person name="Na H."/>
            <person name="Kennedy M."/>
            <person name="Barry K."/>
            <person name="Grigoriev I.V."/>
            <person name="Miller A.N."/>
            <person name="O'Donnell K."/>
            <person name="Stajich J.E."/>
            <person name="Bonito G."/>
        </authorList>
    </citation>
    <scope>NUCLEOTIDE SEQUENCE</scope>
    <source>
        <strain evidence="3">NRRL 2769</strain>
    </source>
</reference>
<proteinExistence type="predicted"/>
<comment type="caution">
    <text evidence="3">The sequence shown here is derived from an EMBL/GenBank/DDBJ whole genome shotgun (WGS) entry which is preliminary data.</text>
</comment>
<feature type="transmembrane region" description="Helical" evidence="2">
    <location>
        <begin position="202"/>
        <end position="224"/>
    </location>
</feature>
<accession>A0A9P6MXU0</accession>
<protein>
    <recommendedName>
        <fullName evidence="5">Transmembrane protein</fullName>
    </recommendedName>
</protein>
<feature type="compositionally biased region" description="Basic and acidic residues" evidence="1">
    <location>
        <begin position="54"/>
        <end position="79"/>
    </location>
</feature>
<feature type="compositionally biased region" description="Low complexity" evidence="1">
    <location>
        <begin position="93"/>
        <end position="108"/>
    </location>
</feature>
<sequence>MKDRDSHITTPQPQSAQSTAPEPFSQENIIYPQLQQTPEEAPPSYEAVITKDIPQIHDNYDHLRGPPSQRGKELKDRIPPESLSSSYYQPATGAGASSSSSSSEAGPSVPQPYPPIDSNYGSTSSGPISTGGDEEADLAQDIDRLLGAEDTNNQDDETDSSCWTVAGDGQAWAALGFFIVLLLPWTLFCFAWTLAFVILSSVLMIIPPLGYLFTVMSVTSWRALARVDLVLSAFLVSDTVQARFPYIPAEIFIAPEPGPGWKPPRIFGYEMPLPEFIQQKMRNRHASRSRRPRNLCYRGAKHMKAILDRHTISSMFYFLIWKMMFGIIIFIVVVILFSLTVPFMICFLPSLLVVSRTFANWQYRWAVTWLSEKPAPIVL</sequence>
<evidence type="ECO:0000256" key="2">
    <source>
        <dbReference type="SAM" id="Phobius"/>
    </source>
</evidence>
<evidence type="ECO:0000313" key="4">
    <source>
        <dbReference type="Proteomes" id="UP000703661"/>
    </source>
</evidence>
<name>A0A9P6MXU0_9FUNG</name>
<keyword evidence="4" id="KW-1185">Reference proteome</keyword>
<gene>
    <name evidence="3" type="ORF">BGZ80_008565</name>
</gene>
<dbReference type="EMBL" id="JAAAID010000468">
    <property type="protein sequence ID" value="KAG0017165.1"/>
    <property type="molecule type" value="Genomic_DNA"/>
</dbReference>
<organism evidence="3 4">
    <name type="scientific">Entomortierella chlamydospora</name>
    <dbReference type="NCBI Taxonomy" id="101097"/>
    <lineage>
        <taxon>Eukaryota</taxon>
        <taxon>Fungi</taxon>
        <taxon>Fungi incertae sedis</taxon>
        <taxon>Mucoromycota</taxon>
        <taxon>Mortierellomycotina</taxon>
        <taxon>Mortierellomycetes</taxon>
        <taxon>Mortierellales</taxon>
        <taxon>Mortierellaceae</taxon>
        <taxon>Entomortierella</taxon>
    </lineage>
</organism>
<feature type="region of interest" description="Disordered" evidence="1">
    <location>
        <begin position="1"/>
        <end position="134"/>
    </location>
</feature>
<evidence type="ECO:0000256" key="1">
    <source>
        <dbReference type="SAM" id="MobiDB-lite"/>
    </source>
</evidence>
<keyword evidence="2" id="KW-1133">Transmembrane helix</keyword>
<dbReference type="Proteomes" id="UP000703661">
    <property type="component" value="Unassembled WGS sequence"/>
</dbReference>
<keyword evidence="2" id="KW-0812">Transmembrane</keyword>
<keyword evidence="2" id="KW-0472">Membrane</keyword>
<evidence type="ECO:0000313" key="3">
    <source>
        <dbReference type="EMBL" id="KAG0017165.1"/>
    </source>
</evidence>